<feature type="region of interest" description="Disordered" evidence="1">
    <location>
        <begin position="583"/>
        <end position="603"/>
    </location>
</feature>
<feature type="compositionally biased region" description="Low complexity" evidence="1">
    <location>
        <begin position="417"/>
        <end position="442"/>
    </location>
</feature>
<feature type="region of interest" description="Disordered" evidence="1">
    <location>
        <begin position="364"/>
        <end position="402"/>
    </location>
</feature>
<feature type="transmembrane region" description="Helical" evidence="2">
    <location>
        <begin position="90"/>
        <end position="109"/>
    </location>
</feature>
<accession>A0ABP0L762</accession>
<name>A0ABP0L762_9DINO</name>
<proteinExistence type="predicted"/>
<evidence type="ECO:0000256" key="1">
    <source>
        <dbReference type="SAM" id="MobiDB-lite"/>
    </source>
</evidence>
<organism evidence="3 4">
    <name type="scientific">Durusdinium trenchii</name>
    <dbReference type="NCBI Taxonomy" id="1381693"/>
    <lineage>
        <taxon>Eukaryota</taxon>
        <taxon>Sar</taxon>
        <taxon>Alveolata</taxon>
        <taxon>Dinophyceae</taxon>
        <taxon>Suessiales</taxon>
        <taxon>Symbiodiniaceae</taxon>
        <taxon>Durusdinium</taxon>
    </lineage>
</organism>
<keyword evidence="2" id="KW-0812">Transmembrane</keyword>
<dbReference type="Proteomes" id="UP001642484">
    <property type="component" value="Unassembled WGS sequence"/>
</dbReference>
<evidence type="ECO:0000313" key="3">
    <source>
        <dbReference type="EMBL" id="CAK9035009.1"/>
    </source>
</evidence>
<comment type="caution">
    <text evidence="3">The sequence shown here is derived from an EMBL/GenBank/DDBJ whole genome shotgun (WGS) entry which is preliminary data.</text>
</comment>
<evidence type="ECO:0008006" key="5">
    <source>
        <dbReference type="Google" id="ProtNLM"/>
    </source>
</evidence>
<evidence type="ECO:0000313" key="4">
    <source>
        <dbReference type="Proteomes" id="UP001642484"/>
    </source>
</evidence>
<feature type="region of interest" description="Disordered" evidence="1">
    <location>
        <begin position="414"/>
        <end position="482"/>
    </location>
</feature>
<feature type="transmembrane region" description="Helical" evidence="2">
    <location>
        <begin position="66"/>
        <end position="83"/>
    </location>
</feature>
<feature type="compositionally biased region" description="Polar residues" evidence="1">
    <location>
        <begin position="364"/>
        <end position="374"/>
    </location>
</feature>
<feature type="transmembrane region" description="Helical" evidence="2">
    <location>
        <begin position="32"/>
        <end position="54"/>
    </location>
</feature>
<keyword evidence="4" id="KW-1185">Reference proteome</keyword>
<keyword evidence="2" id="KW-1133">Transmembrane helix</keyword>
<feature type="transmembrane region" description="Helical" evidence="2">
    <location>
        <begin position="134"/>
        <end position="153"/>
    </location>
</feature>
<reference evidence="3 4" key="1">
    <citation type="submission" date="2024-02" db="EMBL/GenBank/DDBJ databases">
        <authorList>
            <person name="Chen Y."/>
            <person name="Shah S."/>
            <person name="Dougan E. K."/>
            <person name="Thang M."/>
            <person name="Chan C."/>
        </authorList>
    </citation>
    <scope>NUCLEOTIDE SEQUENCE [LARGE SCALE GENOMIC DNA]</scope>
</reference>
<evidence type="ECO:0000256" key="2">
    <source>
        <dbReference type="SAM" id="Phobius"/>
    </source>
</evidence>
<feature type="compositionally biased region" description="Basic and acidic residues" evidence="1">
    <location>
        <begin position="388"/>
        <end position="402"/>
    </location>
</feature>
<feature type="compositionally biased region" description="Low complexity" evidence="1">
    <location>
        <begin position="588"/>
        <end position="598"/>
    </location>
</feature>
<feature type="compositionally biased region" description="Basic residues" evidence="1">
    <location>
        <begin position="453"/>
        <end position="466"/>
    </location>
</feature>
<sequence>MTCVGRCRRRTSNKSFETKFLKWREVEIMSSLSFLATFWCIMQAALSAIALSLLEDLSPAEQVGQVTLPVFWAIIAFLCRCGTGPLGAEVFAVLASGIMCLATPQLSLLPHSSSLMVVLENRGSGRDDVQIEEVLGASLVPSCLLLSCALLPVRLSRFRYVAGSAIASCVAAAIAFRSWYDGWQCLVVLCAAVIAQVIVHQREVILRRCFELTIQRDEKPVQVASHTLEKGEDVRCQETALARASALERLTRHLCDAFIELTDRYTLEQSPYLQAFFMQEMEAVPLVSLLPAAQQKRFRSLFSEVSLGDKVLQETFTLPRGQAEFFAARSSDPDQHYVVAINLLDTTAKLHLMKDLSLSEDVLTQDSGSGSLQIPQDRPDVTNRSSVRSKDAEASSLRRDSAKDYLQAARQLAYTGSQRSQTSQRSQRSSQPSKRSWSSSQSLDEAGKDSGRRLRTTARKEKKDKRSSKARDSPGSGRDSHFLSLADASEGRPGISELALRGLDSVLRRPGDSSPSLVFSHSLLSLSLQTDESFHRRARCEKEIQVDLDVTTKSTSTQNVQTEFTVIEDDFHCYHCMYSRPPLERSRSQSTTSSSSGSLAGDPAFLIRGAQGRNLAQKRRRSSVINLRRATEEMLSRVWSGAHKQHDVMNPDFLDTGAKNVVRSLALLLRQWNLEYPANVCCKYHAAVSLVIFLLNGELRAKCKNEWMPNSGWQCDHCNMLFPEDVELCAFCATDDIEQEAEELPPEFLEHLADLAGIRPQTAPQSL</sequence>
<dbReference type="EMBL" id="CAXAMN010011336">
    <property type="protein sequence ID" value="CAK9035009.1"/>
    <property type="molecule type" value="Genomic_DNA"/>
</dbReference>
<feature type="transmembrane region" description="Helical" evidence="2">
    <location>
        <begin position="160"/>
        <end position="180"/>
    </location>
</feature>
<gene>
    <name evidence="3" type="ORF">CCMP2556_LOCUS19731</name>
</gene>
<protein>
    <recommendedName>
        <fullName evidence="5">RanBP2-type domain-containing protein</fullName>
    </recommendedName>
</protein>
<keyword evidence="2" id="KW-0472">Membrane</keyword>